<reference evidence="2" key="1">
    <citation type="submission" date="2022-11" db="EMBL/GenBank/DDBJ databases">
        <authorList>
            <person name="Hyden B.L."/>
            <person name="Feng K."/>
            <person name="Yates T."/>
            <person name="Jawdy S."/>
            <person name="Smart L.B."/>
            <person name="Muchero W."/>
        </authorList>
    </citation>
    <scope>NUCLEOTIDE SEQUENCE</scope>
    <source>
        <tissue evidence="2">Shoot tip</tissue>
    </source>
</reference>
<evidence type="ECO:0000313" key="2">
    <source>
        <dbReference type="EMBL" id="KAJ6769505.1"/>
    </source>
</evidence>
<proteinExistence type="predicted"/>
<dbReference type="EMBL" id="JAPFFM010000003">
    <property type="protein sequence ID" value="KAJ6769506.1"/>
    <property type="molecule type" value="Genomic_DNA"/>
</dbReference>
<comment type="caution">
    <text evidence="2">The sequence shown here is derived from an EMBL/GenBank/DDBJ whole genome shotgun (WGS) entry which is preliminary data.</text>
</comment>
<name>A0A9Q0WLI3_9ROSI</name>
<keyword evidence="1" id="KW-0472">Membrane</keyword>
<organism evidence="2 3">
    <name type="scientific">Salix koriyanagi</name>
    <dbReference type="NCBI Taxonomy" id="2511006"/>
    <lineage>
        <taxon>Eukaryota</taxon>
        <taxon>Viridiplantae</taxon>
        <taxon>Streptophyta</taxon>
        <taxon>Embryophyta</taxon>
        <taxon>Tracheophyta</taxon>
        <taxon>Spermatophyta</taxon>
        <taxon>Magnoliopsida</taxon>
        <taxon>eudicotyledons</taxon>
        <taxon>Gunneridae</taxon>
        <taxon>Pentapetalae</taxon>
        <taxon>rosids</taxon>
        <taxon>fabids</taxon>
        <taxon>Malpighiales</taxon>
        <taxon>Salicaceae</taxon>
        <taxon>Saliceae</taxon>
        <taxon>Salix</taxon>
    </lineage>
</organism>
<feature type="transmembrane region" description="Helical" evidence="1">
    <location>
        <begin position="6"/>
        <end position="30"/>
    </location>
</feature>
<dbReference type="EMBL" id="JAPFFM010000003">
    <property type="protein sequence ID" value="KAJ6769505.1"/>
    <property type="molecule type" value="Genomic_DNA"/>
</dbReference>
<gene>
    <name evidence="2" type="ORF">OIU74_023036</name>
</gene>
<reference evidence="2" key="2">
    <citation type="journal article" date="2023" name="Int. J. Mol. Sci.">
        <title>De Novo Assembly and Annotation of 11 Diverse Shrub Willow (Salix) Genomes Reveals Novel Gene Organization in Sex-Linked Regions.</title>
        <authorList>
            <person name="Hyden B."/>
            <person name="Feng K."/>
            <person name="Yates T.B."/>
            <person name="Jawdy S."/>
            <person name="Cereghino C."/>
            <person name="Smart L.B."/>
            <person name="Muchero W."/>
        </authorList>
    </citation>
    <scope>NUCLEOTIDE SEQUENCE</scope>
    <source>
        <tissue evidence="2">Shoot tip</tissue>
    </source>
</reference>
<dbReference type="AlphaFoldDB" id="A0A9Q0WLI3"/>
<evidence type="ECO:0000256" key="1">
    <source>
        <dbReference type="SAM" id="Phobius"/>
    </source>
</evidence>
<keyword evidence="1" id="KW-1133">Transmembrane helix</keyword>
<accession>A0A9Q0WLI3</accession>
<evidence type="ECO:0000313" key="3">
    <source>
        <dbReference type="Proteomes" id="UP001151752"/>
    </source>
</evidence>
<sequence length="63" mass="7174">MAPGILDGFLFVVCGTAFCFPWMLFCIMIWENLDDCFSLKSADSSPFHFFGLIVCKIWDSLLI</sequence>
<protein>
    <submittedName>
        <fullName evidence="2">Uncharacterized protein</fullName>
    </submittedName>
</protein>
<dbReference type="Proteomes" id="UP001151752">
    <property type="component" value="Chromosome 8"/>
</dbReference>
<keyword evidence="1" id="KW-0812">Transmembrane</keyword>
<keyword evidence="3" id="KW-1185">Reference proteome</keyword>